<dbReference type="EMBL" id="CP045997">
    <property type="protein sequence ID" value="QHV97804.1"/>
    <property type="molecule type" value="Genomic_DNA"/>
</dbReference>
<dbReference type="RefSeq" id="WP_162388216.1">
    <property type="nucleotide sequence ID" value="NZ_CP045997.1"/>
</dbReference>
<evidence type="ECO:0000313" key="2">
    <source>
        <dbReference type="Proteomes" id="UP000464577"/>
    </source>
</evidence>
<dbReference type="Proteomes" id="UP000464577">
    <property type="component" value="Chromosome"/>
</dbReference>
<name>A0A6P1VYV7_9BACT</name>
<organism evidence="1 2">
    <name type="scientific">Spirosoma endbachense</name>
    <dbReference type="NCBI Taxonomy" id="2666025"/>
    <lineage>
        <taxon>Bacteria</taxon>
        <taxon>Pseudomonadati</taxon>
        <taxon>Bacteroidota</taxon>
        <taxon>Cytophagia</taxon>
        <taxon>Cytophagales</taxon>
        <taxon>Cytophagaceae</taxon>
        <taxon>Spirosoma</taxon>
    </lineage>
</organism>
<gene>
    <name evidence="1" type="ORF">GJR95_23595</name>
</gene>
<reference evidence="1 2" key="1">
    <citation type="submission" date="2019-11" db="EMBL/GenBank/DDBJ databases">
        <title>Spirosoma endbachense sp. nov., isolated from a natural salt meadow.</title>
        <authorList>
            <person name="Rojas J."/>
            <person name="Ambika Manirajan B."/>
            <person name="Ratering S."/>
            <person name="Suarez C."/>
            <person name="Geissler-Plaum R."/>
            <person name="Schnell S."/>
        </authorList>
    </citation>
    <scope>NUCLEOTIDE SEQUENCE [LARGE SCALE GENOMIC DNA]</scope>
    <source>
        <strain evidence="1 2">I-24</strain>
    </source>
</reference>
<dbReference type="KEGG" id="senf:GJR95_23595"/>
<dbReference type="AlphaFoldDB" id="A0A6P1VYV7"/>
<sequence length="73" mass="8564">MRRSNARGQSAAHKRMLLAAMAYTLKKWFVKKDWPKAVTQVLVLHPEILFMSFKLGISQWVVQQPRTFYNTVN</sequence>
<evidence type="ECO:0000313" key="1">
    <source>
        <dbReference type="EMBL" id="QHV97804.1"/>
    </source>
</evidence>
<accession>A0A6P1VYV7</accession>
<proteinExistence type="predicted"/>
<keyword evidence="2" id="KW-1185">Reference proteome</keyword>
<protein>
    <submittedName>
        <fullName evidence="1">Uncharacterized protein</fullName>
    </submittedName>
</protein>